<evidence type="ECO:0000259" key="7">
    <source>
        <dbReference type="Pfam" id="PF04719"/>
    </source>
</evidence>
<dbReference type="Pfam" id="PF04719">
    <property type="entry name" value="TAFII28"/>
    <property type="match status" value="1"/>
</dbReference>
<dbReference type="PANTHER" id="PTHR13218">
    <property type="entry name" value="TRANSCRIPTION INITIATION FACTOR TFIID SUBUNIT 11-RELATED"/>
    <property type="match status" value="1"/>
</dbReference>
<dbReference type="Proteomes" id="UP000192758">
    <property type="component" value="Unassembled WGS sequence"/>
</dbReference>
<dbReference type="InterPro" id="IPR045127">
    <property type="entry name" value="TAF11-like"/>
</dbReference>
<keyword evidence="4" id="KW-0804">Transcription</keyword>
<dbReference type="VEuPathDB" id="MicrosporidiaDB:EHP00_1352"/>
<name>A0A1W0E361_9MICR</name>
<dbReference type="GO" id="GO:0046982">
    <property type="term" value="F:protein heterodimerization activity"/>
    <property type="evidence" value="ECO:0007669"/>
    <property type="project" value="InterPro"/>
</dbReference>
<gene>
    <name evidence="8" type="primary">taf11</name>
    <name evidence="8" type="ORF">EHP00_1352</name>
</gene>
<keyword evidence="5" id="KW-0539">Nucleus</keyword>
<evidence type="ECO:0000256" key="3">
    <source>
        <dbReference type="ARBA" id="ARBA00023015"/>
    </source>
</evidence>
<comment type="similarity">
    <text evidence="2">Belongs to the TAF11 family.</text>
</comment>
<sequence>MKESKKSNVEKDELSMETTESNENLSSEEYAYKQKVDNFVQKTVADMHPEDQQRYETFRRSNFIKGAVKKYINQVIGQAVNPNMVIGVSGLAKVFVGELVTEGLKVQKEFGNTGPLLPIHIHEAMRRLQKTMPNSSLRTKSPWSTDI</sequence>
<dbReference type="SUPFAM" id="SSF47113">
    <property type="entry name" value="Histone-fold"/>
    <property type="match status" value="1"/>
</dbReference>
<keyword evidence="3" id="KW-0805">Transcription regulation</keyword>
<reference evidence="8 9" key="1">
    <citation type="journal article" date="2017" name="Environ. Microbiol.">
        <title>Decay of the glycolytic pathway and adaptation to intranuclear parasitism within Enterocytozoonidae microsporidia.</title>
        <authorList>
            <person name="Wiredu Boakye D."/>
            <person name="Jaroenlak P."/>
            <person name="Prachumwat A."/>
            <person name="Williams T.A."/>
            <person name="Bateman K.S."/>
            <person name="Itsathitphaisarn O."/>
            <person name="Sritunyalucksana K."/>
            <person name="Paszkiewicz K.H."/>
            <person name="Moore K.A."/>
            <person name="Stentiford G.D."/>
            <person name="Williams B.A."/>
        </authorList>
    </citation>
    <scope>NUCLEOTIDE SEQUENCE [LARGE SCALE GENOMIC DNA]</scope>
    <source>
        <strain evidence="8 9">TH1</strain>
    </source>
</reference>
<evidence type="ECO:0000313" key="9">
    <source>
        <dbReference type="Proteomes" id="UP000192758"/>
    </source>
</evidence>
<evidence type="ECO:0000256" key="5">
    <source>
        <dbReference type="ARBA" id="ARBA00023242"/>
    </source>
</evidence>
<dbReference type="OrthoDB" id="28335at2759"/>
<feature type="compositionally biased region" description="Low complexity" evidence="6">
    <location>
        <begin position="16"/>
        <end position="28"/>
    </location>
</feature>
<dbReference type="GO" id="GO:0051123">
    <property type="term" value="P:RNA polymerase II preinitiation complex assembly"/>
    <property type="evidence" value="ECO:0007669"/>
    <property type="project" value="InterPro"/>
</dbReference>
<evidence type="ECO:0000313" key="8">
    <source>
        <dbReference type="EMBL" id="OQS53652.1"/>
    </source>
</evidence>
<feature type="compositionally biased region" description="Basic and acidic residues" evidence="6">
    <location>
        <begin position="1"/>
        <end position="14"/>
    </location>
</feature>
<feature type="region of interest" description="Disordered" evidence="6">
    <location>
        <begin position="1"/>
        <end position="28"/>
    </location>
</feature>
<accession>A0A1W0E361</accession>
<evidence type="ECO:0000256" key="6">
    <source>
        <dbReference type="SAM" id="MobiDB-lite"/>
    </source>
</evidence>
<dbReference type="AlphaFoldDB" id="A0A1W0E361"/>
<comment type="subcellular location">
    <subcellularLocation>
        <location evidence="1">Nucleus</location>
    </subcellularLocation>
</comment>
<comment type="caution">
    <text evidence="8">The sequence shown here is derived from an EMBL/GenBank/DDBJ whole genome shotgun (WGS) entry which is preliminary data.</text>
</comment>
<dbReference type="GO" id="GO:0016251">
    <property type="term" value="F:RNA polymerase II general transcription initiation factor activity"/>
    <property type="evidence" value="ECO:0007669"/>
    <property type="project" value="TreeGrafter"/>
</dbReference>
<organism evidence="8 9">
    <name type="scientific">Ecytonucleospora hepatopenaei</name>
    <dbReference type="NCBI Taxonomy" id="646526"/>
    <lineage>
        <taxon>Eukaryota</taxon>
        <taxon>Fungi</taxon>
        <taxon>Fungi incertae sedis</taxon>
        <taxon>Microsporidia</taxon>
        <taxon>Enterocytozoonidae</taxon>
        <taxon>Ecytonucleospora</taxon>
    </lineage>
</organism>
<dbReference type="GO" id="GO:0005669">
    <property type="term" value="C:transcription factor TFIID complex"/>
    <property type="evidence" value="ECO:0007669"/>
    <property type="project" value="InterPro"/>
</dbReference>
<feature type="domain" description="TAFII28-like protein" evidence="7">
    <location>
        <begin position="44"/>
        <end position="127"/>
    </location>
</feature>
<proteinExistence type="inferred from homology"/>
<dbReference type="PANTHER" id="PTHR13218:SF8">
    <property type="entry name" value="TRANSCRIPTION INITIATION FACTOR TFIID SUBUNIT 11"/>
    <property type="match status" value="1"/>
</dbReference>
<dbReference type="InterPro" id="IPR009072">
    <property type="entry name" value="Histone-fold"/>
</dbReference>
<dbReference type="CDD" id="cd08048">
    <property type="entry name" value="HFD_TAF11"/>
    <property type="match status" value="1"/>
</dbReference>
<protein>
    <submittedName>
        <fullName evidence="8">Taf11</fullName>
    </submittedName>
</protein>
<dbReference type="InterPro" id="IPR006809">
    <property type="entry name" value="TAFII28_dom"/>
</dbReference>
<evidence type="ECO:0000256" key="4">
    <source>
        <dbReference type="ARBA" id="ARBA00023163"/>
    </source>
</evidence>
<evidence type="ECO:0000256" key="1">
    <source>
        <dbReference type="ARBA" id="ARBA00004123"/>
    </source>
</evidence>
<evidence type="ECO:0000256" key="2">
    <source>
        <dbReference type="ARBA" id="ARBA00009788"/>
    </source>
</evidence>
<dbReference type="EMBL" id="MNPJ01000027">
    <property type="protein sequence ID" value="OQS53652.1"/>
    <property type="molecule type" value="Genomic_DNA"/>
</dbReference>
<dbReference type="STRING" id="646526.A0A1W0E361"/>
<keyword evidence="9" id="KW-1185">Reference proteome</keyword>
<dbReference type="Gene3D" id="1.10.20.10">
    <property type="entry name" value="Histone, subunit A"/>
    <property type="match status" value="1"/>
</dbReference>